<evidence type="ECO:0000313" key="2">
    <source>
        <dbReference type="EMBL" id="EWS75406.1"/>
    </source>
</evidence>
<keyword evidence="1 2" id="KW-0812">Transmembrane</keyword>
<sequence>MHQSFYIQQFIYLLFISLYSNQLIKQSFHSLTFLLQTDKQHLLGCLFFEFLVQIKFFNSSYILVVFLSFSLIFNQFNNNKHAIQKKLNFNRQIYFFQNKRRRLLEFFQKEIYIQKTKSKTIKNCKIYGNKIYEKQFKKLQPQKMNRYTEKVSYNLSTSIYIYIISIQRSLHSKNKKQKYDLNILKKRCRQIDRISEDYSKHRQLLVFNFIFNIFKSKRQILYEIFYYLKGELQKLDQNIKQQQKDTQRDIQIDRISENQSKYIFYLFIYYFIFNQFKAQRQKLILKKMFIYFL</sequence>
<keyword evidence="3" id="KW-1185">Reference proteome</keyword>
<dbReference type="Proteomes" id="UP000009168">
    <property type="component" value="Unassembled WGS sequence"/>
</dbReference>
<feature type="transmembrane region" description="Helical" evidence="1">
    <location>
        <begin position="6"/>
        <end position="24"/>
    </location>
</feature>
<keyword evidence="1" id="KW-0472">Membrane</keyword>
<keyword evidence="1" id="KW-1133">Transmembrane helix</keyword>
<gene>
    <name evidence="2" type="ORF">TTHERM_000103869</name>
</gene>
<proteinExistence type="predicted"/>
<accession>W7XJC5</accession>
<dbReference type="KEGG" id="tet:TTHERM_000103869"/>
<reference evidence="3" key="1">
    <citation type="journal article" date="2006" name="PLoS Biol.">
        <title>Macronuclear genome sequence of the ciliate Tetrahymena thermophila, a model eukaryote.</title>
        <authorList>
            <person name="Eisen J.A."/>
            <person name="Coyne R.S."/>
            <person name="Wu M."/>
            <person name="Wu D."/>
            <person name="Thiagarajan M."/>
            <person name="Wortman J.R."/>
            <person name="Badger J.H."/>
            <person name="Ren Q."/>
            <person name="Amedeo P."/>
            <person name="Jones K.M."/>
            <person name="Tallon L.J."/>
            <person name="Delcher A.L."/>
            <person name="Salzberg S.L."/>
            <person name="Silva J.C."/>
            <person name="Haas B.J."/>
            <person name="Majoros W.H."/>
            <person name="Farzad M."/>
            <person name="Carlton J.M."/>
            <person name="Smith R.K. Jr."/>
            <person name="Garg J."/>
            <person name="Pearlman R.E."/>
            <person name="Karrer K.M."/>
            <person name="Sun L."/>
            <person name="Manning G."/>
            <person name="Elde N.C."/>
            <person name="Turkewitz A.P."/>
            <person name="Asai D.J."/>
            <person name="Wilkes D.E."/>
            <person name="Wang Y."/>
            <person name="Cai H."/>
            <person name="Collins K."/>
            <person name="Stewart B.A."/>
            <person name="Lee S.R."/>
            <person name="Wilamowska K."/>
            <person name="Weinberg Z."/>
            <person name="Ruzzo W.L."/>
            <person name="Wloga D."/>
            <person name="Gaertig J."/>
            <person name="Frankel J."/>
            <person name="Tsao C.-C."/>
            <person name="Gorovsky M.A."/>
            <person name="Keeling P.J."/>
            <person name="Waller R.F."/>
            <person name="Patron N.J."/>
            <person name="Cherry J.M."/>
            <person name="Stover N.A."/>
            <person name="Krieger C.J."/>
            <person name="del Toro C."/>
            <person name="Ryder H.F."/>
            <person name="Williamson S.C."/>
            <person name="Barbeau R.A."/>
            <person name="Hamilton E.P."/>
            <person name="Orias E."/>
        </authorList>
    </citation>
    <scope>NUCLEOTIDE SEQUENCE [LARGE SCALE GENOMIC DNA]</scope>
    <source>
        <strain evidence="3">SB210</strain>
    </source>
</reference>
<evidence type="ECO:0000313" key="3">
    <source>
        <dbReference type="Proteomes" id="UP000009168"/>
    </source>
</evidence>
<dbReference type="EMBL" id="GG662767">
    <property type="protein sequence ID" value="EWS75406.1"/>
    <property type="molecule type" value="Genomic_DNA"/>
</dbReference>
<dbReference type="AlphaFoldDB" id="W7XJC5"/>
<name>W7XJC5_TETTS</name>
<dbReference type="GeneID" id="24437296"/>
<evidence type="ECO:0000256" key="1">
    <source>
        <dbReference type="SAM" id="Phobius"/>
    </source>
</evidence>
<organism evidence="2 3">
    <name type="scientific">Tetrahymena thermophila (strain SB210)</name>
    <dbReference type="NCBI Taxonomy" id="312017"/>
    <lineage>
        <taxon>Eukaryota</taxon>
        <taxon>Sar</taxon>
        <taxon>Alveolata</taxon>
        <taxon>Ciliophora</taxon>
        <taxon>Intramacronucleata</taxon>
        <taxon>Oligohymenophorea</taxon>
        <taxon>Hymenostomatida</taxon>
        <taxon>Tetrahymenina</taxon>
        <taxon>Tetrahymenidae</taxon>
        <taxon>Tetrahymena</taxon>
    </lineage>
</organism>
<dbReference type="InParanoid" id="W7XJC5"/>
<dbReference type="RefSeq" id="XP_012652080.1">
    <property type="nucleotide sequence ID" value="XM_012796626.1"/>
</dbReference>
<feature type="transmembrane region" description="Helical" evidence="1">
    <location>
        <begin position="262"/>
        <end position="278"/>
    </location>
</feature>
<feature type="transmembrane region" description="Helical" evidence="1">
    <location>
        <begin position="45"/>
        <end position="73"/>
    </location>
</feature>
<protein>
    <submittedName>
        <fullName evidence="2">Transmembrane protein, putative</fullName>
    </submittedName>
</protein>